<dbReference type="HOGENOM" id="CLU_2723700_0_0_1"/>
<sequence>MRSRTFTPEFDTLPIPLKANIFVSSLTRTRRCGSRFSADTSIVGCSSQGRIEIEARKRAVTTRLQLSFTRIF</sequence>
<dbReference type="AlphaFoldDB" id="A0A0C3DCX9"/>
<evidence type="ECO:0000313" key="1">
    <source>
        <dbReference type="EMBL" id="KIM58580.1"/>
    </source>
</evidence>
<dbReference type="Proteomes" id="UP000053989">
    <property type="component" value="Unassembled WGS sequence"/>
</dbReference>
<keyword evidence="2" id="KW-1185">Reference proteome</keyword>
<dbReference type="EMBL" id="KN822084">
    <property type="protein sequence ID" value="KIM58580.1"/>
    <property type="molecule type" value="Genomic_DNA"/>
</dbReference>
<dbReference type="InParanoid" id="A0A0C3DCX9"/>
<organism evidence="1 2">
    <name type="scientific">Scleroderma citrinum Foug A</name>
    <dbReference type="NCBI Taxonomy" id="1036808"/>
    <lineage>
        <taxon>Eukaryota</taxon>
        <taxon>Fungi</taxon>
        <taxon>Dikarya</taxon>
        <taxon>Basidiomycota</taxon>
        <taxon>Agaricomycotina</taxon>
        <taxon>Agaricomycetes</taxon>
        <taxon>Agaricomycetidae</taxon>
        <taxon>Boletales</taxon>
        <taxon>Sclerodermatineae</taxon>
        <taxon>Sclerodermataceae</taxon>
        <taxon>Scleroderma</taxon>
    </lineage>
</organism>
<accession>A0A0C3DCX9</accession>
<evidence type="ECO:0000313" key="2">
    <source>
        <dbReference type="Proteomes" id="UP000053989"/>
    </source>
</evidence>
<proteinExistence type="predicted"/>
<reference evidence="2" key="2">
    <citation type="submission" date="2015-01" db="EMBL/GenBank/DDBJ databases">
        <title>Evolutionary Origins and Diversification of the Mycorrhizal Mutualists.</title>
        <authorList>
            <consortium name="DOE Joint Genome Institute"/>
            <consortium name="Mycorrhizal Genomics Consortium"/>
            <person name="Kohler A."/>
            <person name="Kuo A."/>
            <person name="Nagy L.G."/>
            <person name="Floudas D."/>
            <person name="Copeland A."/>
            <person name="Barry K.W."/>
            <person name="Cichocki N."/>
            <person name="Veneault-Fourrey C."/>
            <person name="LaButti K."/>
            <person name="Lindquist E.A."/>
            <person name="Lipzen A."/>
            <person name="Lundell T."/>
            <person name="Morin E."/>
            <person name="Murat C."/>
            <person name="Riley R."/>
            <person name="Ohm R."/>
            <person name="Sun H."/>
            <person name="Tunlid A."/>
            <person name="Henrissat B."/>
            <person name="Grigoriev I.V."/>
            <person name="Hibbett D.S."/>
            <person name="Martin F."/>
        </authorList>
    </citation>
    <scope>NUCLEOTIDE SEQUENCE [LARGE SCALE GENOMIC DNA]</scope>
    <source>
        <strain evidence="2">Foug A</strain>
    </source>
</reference>
<gene>
    <name evidence="1" type="ORF">SCLCIDRAFT_1086874</name>
</gene>
<name>A0A0C3DCX9_9AGAM</name>
<protein>
    <submittedName>
        <fullName evidence="1">Uncharacterized protein</fullName>
    </submittedName>
</protein>
<reference evidence="1 2" key="1">
    <citation type="submission" date="2014-04" db="EMBL/GenBank/DDBJ databases">
        <authorList>
            <consortium name="DOE Joint Genome Institute"/>
            <person name="Kuo A."/>
            <person name="Kohler A."/>
            <person name="Nagy L.G."/>
            <person name="Floudas D."/>
            <person name="Copeland A."/>
            <person name="Barry K.W."/>
            <person name="Cichocki N."/>
            <person name="Veneault-Fourrey C."/>
            <person name="LaButti K."/>
            <person name="Lindquist E.A."/>
            <person name="Lipzen A."/>
            <person name="Lundell T."/>
            <person name="Morin E."/>
            <person name="Murat C."/>
            <person name="Sun H."/>
            <person name="Tunlid A."/>
            <person name="Henrissat B."/>
            <person name="Grigoriev I.V."/>
            <person name="Hibbett D.S."/>
            <person name="Martin F."/>
            <person name="Nordberg H.P."/>
            <person name="Cantor M.N."/>
            <person name="Hua S.X."/>
        </authorList>
    </citation>
    <scope>NUCLEOTIDE SEQUENCE [LARGE SCALE GENOMIC DNA]</scope>
    <source>
        <strain evidence="1 2">Foug A</strain>
    </source>
</reference>